<evidence type="ECO:0000313" key="1">
    <source>
        <dbReference type="EMBL" id="OMJ95643.1"/>
    </source>
</evidence>
<protein>
    <submittedName>
        <fullName evidence="1">Uncharacterized protein</fullName>
    </submittedName>
</protein>
<organism evidence="1 2">
    <name type="scientific">Stentor coeruleus</name>
    <dbReference type="NCBI Taxonomy" id="5963"/>
    <lineage>
        <taxon>Eukaryota</taxon>
        <taxon>Sar</taxon>
        <taxon>Alveolata</taxon>
        <taxon>Ciliophora</taxon>
        <taxon>Postciliodesmatophora</taxon>
        <taxon>Heterotrichea</taxon>
        <taxon>Heterotrichida</taxon>
        <taxon>Stentoridae</taxon>
        <taxon>Stentor</taxon>
    </lineage>
</organism>
<accession>A0A1R2D318</accession>
<dbReference type="AlphaFoldDB" id="A0A1R2D318"/>
<sequence>MEREYANNLREALNSRDINEAVRLITELRQMNAVITIKPVKIDTLDIRPQPMQNQANPPFYNNGLNMHGNYNPNINYNEPYQNYEIKPNDYDDRVPNNIGYYNVAVYNELINLRFDDAKSKKAASMYSSVEAAINYLLGNN</sequence>
<gene>
    <name evidence="1" type="ORF">SteCoe_889</name>
</gene>
<proteinExistence type="predicted"/>
<dbReference type="EMBL" id="MPUH01000009">
    <property type="protein sequence ID" value="OMJ95643.1"/>
    <property type="molecule type" value="Genomic_DNA"/>
</dbReference>
<dbReference type="Proteomes" id="UP000187209">
    <property type="component" value="Unassembled WGS sequence"/>
</dbReference>
<evidence type="ECO:0000313" key="2">
    <source>
        <dbReference type="Proteomes" id="UP000187209"/>
    </source>
</evidence>
<reference evidence="1 2" key="1">
    <citation type="submission" date="2016-11" db="EMBL/GenBank/DDBJ databases">
        <title>The macronuclear genome of Stentor coeruleus: a giant cell with tiny introns.</title>
        <authorList>
            <person name="Slabodnick M."/>
            <person name="Ruby J.G."/>
            <person name="Reiff S.B."/>
            <person name="Swart E.C."/>
            <person name="Gosai S."/>
            <person name="Prabakaran S."/>
            <person name="Witkowska E."/>
            <person name="Larue G.E."/>
            <person name="Fisher S."/>
            <person name="Freeman R.M."/>
            <person name="Gunawardena J."/>
            <person name="Chu W."/>
            <person name="Stover N.A."/>
            <person name="Gregory B.D."/>
            <person name="Nowacki M."/>
            <person name="Derisi J."/>
            <person name="Roy S.W."/>
            <person name="Marshall W.F."/>
            <person name="Sood P."/>
        </authorList>
    </citation>
    <scope>NUCLEOTIDE SEQUENCE [LARGE SCALE GENOMIC DNA]</scope>
    <source>
        <strain evidence="1">WM001</strain>
    </source>
</reference>
<name>A0A1R2D318_9CILI</name>
<keyword evidence="2" id="KW-1185">Reference proteome</keyword>
<comment type="caution">
    <text evidence="1">The sequence shown here is derived from an EMBL/GenBank/DDBJ whole genome shotgun (WGS) entry which is preliminary data.</text>
</comment>